<organism evidence="2">
    <name type="scientific">marine sediment metagenome</name>
    <dbReference type="NCBI Taxonomy" id="412755"/>
    <lineage>
        <taxon>unclassified sequences</taxon>
        <taxon>metagenomes</taxon>
        <taxon>ecological metagenomes</taxon>
    </lineage>
</organism>
<dbReference type="InterPro" id="IPR059101">
    <property type="entry name" value="NFACT-R_2"/>
</dbReference>
<dbReference type="PANTHER" id="PTHR11933">
    <property type="entry name" value="TRNA 5-METHYLAMINOMETHYL-2-THIOURIDYLATE -METHYLTRANSFERASE"/>
    <property type="match status" value="1"/>
</dbReference>
<dbReference type="Pfam" id="PF18297">
    <property type="entry name" value="NFACT-R_2"/>
    <property type="match status" value="1"/>
</dbReference>
<name>A0A0F9KIA8_9ZZZZ</name>
<protein>
    <recommendedName>
        <fullName evidence="1">NFACT protein RNA binding domain-containing protein</fullName>
    </recommendedName>
</protein>
<dbReference type="EMBL" id="LAZR01007977">
    <property type="protein sequence ID" value="KKM81708.1"/>
    <property type="molecule type" value="Genomic_DNA"/>
</dbReference>
<dbReference type="InterPro" id="IPR014729">
    <property type="entry name" value="Rossmann-like_a/b/a_fold"/>
</dbReference>
<dbReference type="SUPFAM" id="SSF52402">
    <property type="entry name" value="Adenine nucleotide alpha hydrolases-like"/>
    <property type="match status" value="1"/>
</dbReference>
<reference evidence="2" key="1">
    <citation type="journal article" date="2015" name="Nature">
        <title>Complex archaea that bridge the gap between prokaryotes and eukaryotes.</title>
        <authorList>
            <person name="Spang A."/>
            <person name="Saw J.H."/>
            <person name="Jorgensen S.L."/>
            <person name="Zaremba-Niedzwiedzka K."/>
            <person name="Martijn J."/>
            <person name="Lind A.E."/>
            <person name="van Eijk R."/>
            <person name="Schleper C."/>
            <person name="Guy L."/>
            <person name="Ettema T.J."/>
        </authorList>
    </citation>
    <scope>NUCLEOTIDE SEQUENCE</scope>
</reference>
<dbReference type="PANTHER" id="PTHR11933:SF6">
    <property type="entry name" value="THIL AANH DOMAIN-CONTAINING PROTEIN"/>
    <property type="match status" value="1"/>
</dbReference>
<feature type="non-terminal residue" evidence="2">
    <location>
        <position position="1"/>
    </location>
</feature>
<evidence type="ECO:0000259" key="1">
    <source>
        <dbReference type="Pfam" id="PF18297"/>
    </source>
</evidence>
<dbReference type="Gene3D" id="3.40.50.620">
    <property type="entry name" value="HUPs"/>
    <property type="match status" value="1"/>
</dbReference>
<evidence type="ECO:0000313" key="2">
    <source>
        <dbReference type="EMBL" id="KKM81708.1"/>
    </source>
</evidence>
<sequence>LGIEIHTLMKDDKYLEVIRNPKFGYGKNLNPCIDCRIYILEKAKELGKEIGADFIFTGEVLNQRPKSQNLKALRIIEVESGLSGNLLRPLSALHLEPTILETKGLIDRSKLLDIRGRSRKRQLEIARKHGLLQNYTACGGCLLTDKSFANRMRDYLKFTDELKMEDIPILKYGRHFRYKTTKIIVGRNEVENNLLIQLKKDDDLLMEAKDVSGPITIIQNPAEENAIKFAAMLTLRYSDYEGSVGDFVFGKTLEALNNLRISEKANETMIQTYIL</sequence>
<comment type="caution">
    <text evidence="2">The sequence shown here is derived from an EMBL/GenBank/DDBJ whole genome shotgun (WGS) entry which is preliminary data.</text>
</comment>
<gene>
    <name evidence="2" type="ORF">LCGC14_1327090</name>
</gene>
<accession>A0A0F9KIA8</accession>
<proteinExistence type="predicted"/>
<dbReference type="AlphaFoldDB" id="A0A0F9KIA8"/>
<feature type="domain" description="NFACT protein RNA binding" evidence="1">
    <location>
        <begin position="173"/>
        <end position="241"/>
    </location>
</feature>